<sequence length="125" mass="14379">MSNAVVLFISLSVYFIVAILYGAEVFSKYEETFMFSLILTTLTIYPPCITLSHNSVWALILGSKPHNKLEELHYQNIYLTVLGAWLGAFVIPLDWDRPWQIWPIPCSFDDCILSWTCSLTSKYYA</sequence>
<keyword evidence="3" id="KW-0337">GPI-anchor biosynthesis</keyword>
<dbReference type="CTD" id="8239437"/>
<comment type="subcellular location">
    <subcellularLocation>
        <location evidence="1">Endoplasmic reticulum membrane</location>
        <topology evidence="1">Multi-pass membrane protein</topology>
    </subcellularLocation>
</comment>
<evidence type="ECO:0000256" key="2">
    <source>
        <dbReference type="ARBA" id="ARBA00004687"/>
    </source>
</evidence>
<organism>
    <name type="scientific">Pediculus humanus subsp. corporis</name>
    <name type="common">Body louse</name>
    <dbReference type="NCBI Taxonomy" id="121224"/>
    <lineage>
        <taxon>Eukaryota</taxon>
        <taxon>Metazoa</taxon>
        <taxon>Ecdysozoa</taxon>
        <taxon>Arthropoda</taxon>
        <taxon>Hexapoda</taxon>
        <taxon>Insecta</taxon>
        <taxon>Pterygota</taxon>
        <taxon>Neoptera</taxon>
        <taxon>Paraneoptera</taxon>
        <taxon>Psocodea</taxon>
        <taxon>Troctomorpha</taxon>
        <taxon>Phthiraptera</taxon>
        <taxon>Anoplura</taxon>
        <taxon>Pediculidae</taxon>
        <taxon>Pediculus</taxon>
    </lineage>
</organism>
<reference evidence="9" key="1">
    <citation type="submission" date="2007-04" db="EMBL/GenBank/DDBJ databases">
        <title>Annotation of Pediculus humanus corporis strain USDA.</title>
        <authorList>
            <person name="Kirkness E."/>
            <person name="Hannick L."/>
            <person name="Hass B."/>
            <person name="Bruggner R."/>
            <person name="Lawson D."/>
            <person name="Bidwell S."/>
            <person name="Joardar V."/>
            <person name="Caler E."/>
            <person name="Walenz B."/>
            <person name="Inman J."/>
            <person name="Schobel S."/>
            <person name="Galinsky K."/>
            <person name="Amedeo P."/>
            <person name="Strausberg R."/>
        </authorList>
    </citation>
    <scope>NUCLEOTIDE SEQUENCE</scope>
    <source>
        <strain evidence="9">USDA</strain>
    </source>
</reference>
<evidence type="ECO:0000256" key="8">
    <source>
        <dbReference type="SAM" id="Phobius"/>
    </source>
</evidence>
<evidence type="ECO:0000256" key="5">
    <source>
        <dbReference type="ARBA" id="ARBA00022824"/>
    </source>
</evidence>
<dbReference type="STRING" id="121224.E0VWF0"/>
<keyword evidence="4 8" id="KW-0812">Transmembrane</keyword>
<dbReference type="Pfam" id="PF06699">
    <property type="entry name" value="PIG-F"/>
    <property type="match status" value="1"/>
</dbReference>
<dbReference type="VEuPathDB" id="VectorBase:PHUM479220"/>
<evidence type="ECO:0000256" key="1">
    <source>
        <dbReference type="ARBA" id="ARBA00004477"/>
    </source>
</evidence>
<dbReference type="eggNOG" id="KOG3144">
    <property type="taxonomic scope" value="Eukaryota"/>
</dbReference>
<dbReference type="RefSeq" id="XP_002430439.1">
    <property type="nucleotide sequence ID" value="XM_002430394.1"/>
</dbReference>
<keyword evidence="6 8" id="KW-1133">Transmembrane helix</keyword>
<evidence type="ECO:0000256" key="7">
    <source>
        <dbReference type="ARBA" id="ARBA00023136"/>
    </source>
</evidence>
<keyword evidence="5" id="KW-0256">Endoplasmic reticulum</keyword>
<evidence type="ECO:0000256" key="6">
    <source>
        <dbReference type="ARBA" id="ARBA00022989"/>
    </source>
</evidence>
<feature type="transmembrane region" description="Helical" evidence="8">
    <location>
        <begin position="6"/>
        <end position="23"/>
    </location>
</feature>
<dbReference type="UniPathway" id="UPA00196"/>
<dbReference type="HOGENOM" id="CLU_102687_1_0_1"/>
<feature type="transmembrane region" description="Helical" evidence="8">
    <location>
        <begin position="77"/>
        <end position="95"/>
    </location>
</feature>
<evidence type="ECO:0000313" key="9">
    <source>
        <dbReference type="EMBL" id="EEB17701.1"/>
    </source>
</evidence>
<dbReference type="GeneID" id="8239437"/>
<dbReference type="EMBL" id="AAZO01005803">
    <property type="status" value="NOT_ANNOTATED_CDS"/>
    <property type="molecule type" value="Genomic_DNA"/>
</dbReference>
<keyword evidence="7 8" id="KW-0472">Membrane</keyword>
<evidence type="ECO:0000313" key="11">
    <source>
        <dbReference type="Proteomes" id="UP000009046"/>
    </source>
</evidence>
<dbReference type="AlphaFoldDB" id="E0VWF0"/>
<gene>
    <name evidence="10" type="primary">8239437</name>
    <name evidence="9" type="ORF">Phum_PHUM479220</name>
</gene>
<proteinExistence type="predicted"/>
<dbReference type="EMBL" id="DS235819">
    <property type="protein sequence ID" value="EEB17701.1"/>
    <property type="molecule type" value="Genomic_DNA"/>
</dbReference>
<dbReference type="OMA" id="FHLISIM"/>
<dbReference type="GO" id="GO:0006506">
    <property type="term" value="P:GPI anchor biosynthetic process"/>
    <property type="evidence" value="ECO:0007669"/>
    <property type="project" value="UniProtKB-UniPathway"/>
</dbReference>
<dbReference type="OrthoDB" id="17366at2759"/>
<dbReference type="GO" id="GO:0005789">
    <property type="term" value="C:endoplasmic reticulum membrane"/>
    <property type="evidence" value="ECO:0007669"/>
    <property type="project" value="UniProtKB-SubCell"/>
</dbReference>
<feature type="transmembrane region" description="Helical" evidence="8">
    <location>
        <begin position="35"/>
        <end position="57"/>
    </location>
</feature>
<evidence type="ECO:0000256" key="4">
    <source>
        <dbReference type="ARBA" id="ARBA00022692"/>
    </source>
</evidence>
<keyword evidence="11" id="KW-1185">Reference proteome</keyword>
<dbReference type="Proteomes" id="UP000009046">
    <property type="component" value="Unassembled WGS sequence"/>
</dbReference>
<dbReference type="KEGG" id="phu:Phum_PHUM479220"/>
<name>E0VWF0_PEDHC</name>
<dbReference type="EnsemblMetazoa" id="PHUM479220-RA">
    <property type="protein sequence ID" value="PHUM479220-PA"/>
    <property type="gene ID" value="PHUM479220"/>
</dbReference>
<comment type="pathway">
    <text evidence="2">Glycolipid biosynthesis; glycosylphosphatidylinositol-anchor biosynthesis.</text>
</comment>
<reference evidence="9" key="2">
    <citation type="submission" date="2007-04" db="EMBL/GenBank/DDBJ databases">
        <title>The genome of the human body louse.</title>
        <authorList>
            <consortium name="The Human Body Louse Genome Consortium"/>
            <person name="Kirkness E."/>
            <person name="Walenz B."/>
            <person name="Hass B."/>
            <person name="Bruggner R."/>
            <person name="Strausberg R."/>
        </authorList>
    </citation>
    <scope>NUCLEOTIDE SEQUENCE</scope>
    <source>
        <strain evidence="9">USDA</strain>
    </source>
</reference>
<reference evidence="10" key="3">
    <citation type="submission" date="2020-05" db="UniProtKB">
        <authorList>
            <consortium name="EnsemblMetazoa"/>
        </authorList>
    </citation>
    <scope>IDENTIFICATION</scope>
    <source>
        <strain evidence="10">USDA</strain>
    </source>
</reference>
<evidence type="ECO:0000256" key="3">
    <source>
        <dbReference type="ARBA" id="ARBA00022502"/>
    </source>
</evidence>
<dbReference type="InParanoid" id="E0VWF0"/>
<evidence type="ECO:0000313" key="10">
    <source>
        <dbReference type="EnsemblMetazoa" id="PHUM479220-PA"/>
    </source>
</evidence>
<protein>
    <submittedName>
        <fullName evidence="9 10">Phosphatidylinositol-glycan biosynthesis class F protein, putative</fullName>
    </submittedName>
</protein>
<accession>E0VWF0</accession>
<dbReference type="InterPro" id="IPR009580">
    <property type="entry name" value="GPI_biosynthesis_protein_Pig-F"/>
</dbReference>